<name>A0AAV2S1E8_MEGNR</name>
<proteinExistence type="predicted"/>
<evidence type="ECO:0000256" key="1">
    <source>
        <dbReference type="SAM" id="Phobius"/>
    </source>
</evidence>
<keyword evidence="1" id="KW-0472">Membrane</keyword>
<organism evidence="2 3">
    <name type="scientific">Meganyctiphanes norvegica</name>
    <name type="common">Northern krill</name>
    <name type="synonym">Thysanopoda norvegica</name>
    <dbReference type="NCBI Taxonomy" id="48144"/>
    <lineage>
        <taxon>Eukaryota</taxon>
        <taxon>Metazoa</taxon>
        <taxon>Ecdysozoa</taxon>
        <taxon>Arthropoda</taxon>
        <taxon>Crustacea</taxon>
        <taxon>Multicrustacea</taxon>
        <taxon>Malacostraca</taxon>
        <taxon>Eumalacostraca</taxon>
        <taxon>Eucarida</taxon>
        <taxon>Euphausiacea</taxon>
        <taxon>Euphausiidae</taxon>
        <taxon>Meganyctiphanes</taxon>
    </lineage>
</organism>
<gene>
    <name evidence="2" type="ORF">MNOR_LOCUS32001</name>
</gene>
<sequence length="180" mass="20623">MGNKQTKYGGKSADDRVLDAFLVVVENVYRAIVQNVVSAISVTNISTKGNIYGSHILTEELHILNTAYLISVFSYISIVWPAIIPYFFVWLSVMTYTQLMLRRREQQRRADYLTFFDYLEITGSCQYQVLQRADGDFDNIVSSARLRFSTYTDARVAVSCHREDQVTVELPHEECEANAK</sequence>
<comment type="caution">
    <text evidence="2">The sequence shown here is derived from an EMBL/GenBank/DDBJ whole genome shotgun (WGS) entry which is preliminary data.</text>
</comment>
<keyword evidence="1" id="KW-1133">Transmembrane helix</keyword>
<evidence type="ECO:0000313" key="2">
    <source>
        <dbReference type="EMBL" id="CAL4157910.1"/>
    </source>
</evidence>
<dbReference type="AlphaFoldDB" id="A0AAV2S1E8"/>
<accession>A0AAV2S1E8</accession>
<keyword evidence="3" id="KW-1185">Reference proteome</keyword>
<reference evidence="2 3" key="1">
    <citation type="submission" date="2024-05" db="EMBL/GenBank/DDBJ databases">
        <authorList>
            <person name="Wallberg A."/>
        </authorList>
    </citation>
    <scope>NUCLEOTIDE SEQUENCE [LARGE SCALE GENOMIC DNA]</scope>
</reference>
<feature type="non-terminal residue" evidence="2">
    <location>
        <position position="180"/>
    </location>
</feature>
<dbReference type="EMBL" id="CAXKWB010042464">
    <property type="protein sequence ID" value="CAL4157910.1"/>
    <property type="molecule type" value="Genomic_DNA"/>
</dbReference>
<feature type="transmembrane region" description="Helical" evidence="1">
    <location>
        <begin position="78"/>
        <end position="99"/>
    </location>
</feature>
<dbReference type="Proteomes" id="UP001497623">
    <property type="component" value="Unassembled WGS sequence"/>
</dbReference>
<protein>
    <recommendedName>
        <fullName evidence="4">ABC transmembrane type-1 domain-containing protein</fullName>
    </recommendedName>
</protein>
<evidence type="ECO:0000313" key="3">
    <source>
        <dbReference type="Proteomes" id="UP001497623"/>
    </source>
</evidence>
<evidence type="ECO:0008006" key="4">
    <source>
        <dbReference type="Google" id="ProtNLM"/>
    </source>
</evidence>
<keyword evidence="1" id="KW-0812">Transmembrane</keyword>